<keyword evidence="2" id="KW-0732">Signal</keyword>
<name>A0A0K2LBY2_9LACO</name>
<reference evidence="3 4" key="1">
    <citation type="submission" date="2015-08" db="EMBL/GenBank/DDBJ databases">
        <title>Genomic sequence of Lactobacillus heilongjiangensis DSM 28069, isolated from Chinese traditional pickle.</title>
        <authorList>
            <person name="Jiang X."/>
            <person name="Zheng B."/>
            <person name="Cheng H."/>
        </authorList>
    </citation>
    <scope>NUCLEOTIDE SEQUENCE [LARGE SCALE GENOMIC DNA]</scope>
    <source>
        <strain evidence="3 4">DSM 28069</strain>
    </source>
</reference>
<dbReference type="OrthoDB" id="2312593at2"/>
<dbReference type="STRING" id="1074467.JP39_05225"/>
<dbReference type="Proteomes" id="UP000061546">
    <property type="component" value="Chromosome"/>
</dbReference>
<keyword evidence="4" id="KW-1185">Reference proteome</keyword>
<evidence type="ECO:0000256" key="2">
    <source>
        <dbReference type="SAM" id="SignalP"/>
    </source>
</evidence>
<evidence type="ECO:0008006" key="5">
    <source>
        <dbReference type="Google" id="ProtNLM"/>
    </source>
</evidence>
<proteinExistence type="predicted"/>
<dbReference type="EMBL" id="CP012559">
    <property type="protein sequence ID" value="ALB28809.1"/>
    <property type="molecule type" value="Genomic_DNA"/>
</dbReference>
<organism evidence="3 4">
    <name type="scientific">Companilactobacillus heilongjiangensis</name>
    <dbReference type="NCBI Taxonomy" id="1074467"/>
    <lineage>
        <taxon>Bacteria</taxon>
        <taxon>Bacillati</taxon>
        <taxon>Bacillota</taxon>
        <taxon>Bacilli</taxon>
        <taxon>Lactobacillales</taxon>
        <taxon>Lactobacillaceae</taxon>
        <taxon>Companilactobacillus</taxon>
    </lineage>
</organism>
<dbReference type="KEGG" id="lhi:JP39_05225"/>
<evidence type="ECO:0000313" key="4">
    <source>
        <dbReference type="Proteomes" id="UP000061546"/>
    </source>
</evidence>
<protein>
    <recommendedName>
        <fullName evidence="5">WxL domain-containing protein</fullName>
    </recommendedName>
</protein>
<sequence>MRSKKPTLILACLWLLFSSSFTTTVTAETTENEPVTSAGLETIVENKDNTEVTISYVLEDKKDLILKTDQEKVIDIEALKKDLGAEKVSNEADNKELRVTLDNPDAIDFKMYVDKEKPFSLAVLDADRNEMFNYQFNAREEQEAPVEDDPAEESTWTRTEKLRVSKGPILEHKDGSSTQPIFYFGDYIYAEHGIIKVSDTWIPRHKSRENSLTSPNSGIIYAEPGSRIENGPKAAGNHIYTTHYGDNQKRDGLTALHAEEDLPYGSPTSYTSNNLFNYVSHSDDWKRPGVSGPNKLGKSYAMLGDPTLYYRIDSNTGLEEQRLVYKQRAFYSDKHGKDNPEITTSIKMSFTRTGRVVTDIAFKNTGKYRFYNFSGISNHDLSLNKDGAELTDTSGKKIGNYIPMRSLGNERGMYFQAPNNEIRTNIYMDHPKGPGAWAARSASRSYLATKGYMYNPGLLGLLGVQMETYYPWKVGKSGSAFYDKKKHQYKFPYTPPGYNNAFSNERDLGDKNAKRGAGTRLGTKGENDPQWDAGVTMRTHPMELEIGQTVHLQYGVMTDIPGSTFNPVVEYDKLGNENYPQVVPLGTSELELSGHWYDFDSDNVTIYYAVNKEEDEDIKNNILLHEKQSKTDASNGKFHDFSKKVNISHLEKGLHKVSLIAEDSDGNQSILQEHHFKIIKTAVADKGPQIDVTSPYGTKRNPYIPGTDHFEVNGFWSDQKSSKIKSLSYTVDGGPETVYEKDIENPELGNLKAWRIRSLDIKKYNDFKKHRMVFKITDDEGATDVDFFYFKHTGGGTHLTAPEKIDFGKVSLDLNRNNPLSPNMNNEKVLLEDFRKKGSNQLGVQLTINKFYKDDGSDFDGDDEDDGDDSLSTVDPDKRGAKEWLKHKVYWDGKPVNNKNIPIGKTVGAKSEEWRQSTDFTEEVSKKLKINFRARETGTSPGKYVSYWTWQTVDSIQ</sequence>
<accession>A0A0K2LBY2</accession>
<feature type="region of interest" description="Disordered" evidence="1">
    <location>
        <begin position="505"/>
        <end position="532"/>
    </location>
</feature>
<feature type="signal peptide" evidence="2">
    <location>
        <begin position="1"/>
        <end position="27"/>
    </location>
</feature>
<dbReference type="AlphaFoldDB" id="A0A0K2LBY2"/>
<evidence type="ECO:0000256" key="1">
    <source>
        <dbReference type="SAM" id="MobiDB-lite"/>
    </source>
</evidence>
<gene>
    <name evidence="3" type="ORF">JP39_05225</name>
</gene>
<dbReference type="RefSeq" id="WP_041499932.1">
    <property type="nucleotide sequence ID" value="NZ_BJDV01000013.1"/>
</dbReference>
<evidence type="ECO:0000313" key="3">
    <source>
        <dbReference type="EMBL" id="ALB28809.1"/>
    </source>
</evidence>
<feature type="chain" id="PRO_5005480247" description="WxL domain-containing protein" evidence="2">
    <location>
        <begin position="28"/>
        <end position="957"/>
    </location>
</feature>